<dbReference type="PANTHER" id="PTHR43798:SF31">
    <property type="entry name" value="AB HYDROLASE SUPERFAMILY PROTEIN YCLE"/>
    <property type="match status" value="1"/>
</dbReference>
<reference evidence="3 4" key="1">
    <citation type="journal article" date="2019" name="Int. J. Syst. Evol. Microbiol.">
        <title>The Global Catalogue of Microorganisms (GCM) 10K type strain sequencing project: providing services to taxonomists for standard genome sequencing and annotation.</title>
        <authorList>
            <consortium name="The Broad Institute Genomics Platform"/>
            <consortium name="The Broad Institute Genome Sequencing Center for Infectious Disease"/>
            <person name="Wu L."/>
            <person name="Ma J."/>
        </authorList>
    </citation>
    <scope>NUCLEOTIDE SEQUENCE [LARGE SCALE GENOMIC DNA]</scope>
    <source>
        <strain evidence="3 4">CGMCC 1.3240</strain>
    </source>
</reference>
<dbReference type="Gene3D" id="3.40.50.1820">
    <property type="entry name" value="alpha/beta hydrolase"/>
    <property type="match status" value="1"/>
</dbReference>
<dbReference type="AlphaFoldDB" id="A0ABD5V638"/>
<dbReference type="PRINTS" id="PR00111">
    <property type="entry name" value="ABHYDROLASE"/>
</dbReference>
<dbReference type="GO" id="GO:0016787">
    <property type="term" value="F:hydrolase activity"/>
    <property type="evidence" value="ECO:0007669"/>
    <property type="project" value="UniProtKB-KW"/>
</dbReference>
<evidence type="ECO:0000313" key="3">
    <source>
        <dbReference type="EMBL" id="MFC6906890.1"/>
    </source>
</evidence>
<protein>
    <submittedName>
        <fullName evidence="3">Alpha/beta fold hydrolase</fullName>
    </submittedName>
</protein>
<accession>A0ABD5V638</accession>
<keyword evidence="1 3" id="KW-0378">Hydrolase</keyword>
<dbReference type="Proteomes" id="UP001596312">
    <property type="component" value="Unassembled WGS sequence"/>
</dbReference>
<feature type="domain" description="AB hydrolase-1" evidence="2">
    <location>
        <begin position="34"/>
        <end position="151"/>
    </location>
</feature>
<keyword evidence="4" id="KW-1185">Reference proteome</keyword>
<comment type="caution">
    <text evidence="3">The sequence shown here is derived from an EMBL/GenBank/DDBJ whole genome shotgun (WGS) entry which is preliminary data.</text>
</comment>
<gene>
    <name evidence="3" type="ORF">ACFQGH_16985</name>
</gene>
<dbReference type="EMBL" id="JBHSXQ010000006">
    <property type="protein sequence ID" value="MFC6906890.1"/>
    <property type="molecule type" value="Genomic_DNA"/>
</dbReference>
<dbReference type="Pfam" id="PF00561">
    <property type="entry name" value="Abhydrolase_1"/>
    <property type="match status" value="1"/>
</dbReference>
<evidence type="ECO:0000256" key="1">
    <source>
        <dbReference type="ARBA" id="ARBA00022801"/>
    </source>
</evidence>
<dbReference type="InterPro" id="IPR029058">
    <property type="entry name" value="AB_hydrolase_fold"/>
</dbReference>
<name>A0ABD5V638_9EURY</name>
<dbReference type="InterPro" id="IPR000073">
    <property type="entry name" value="AB_hydrolase_1"/>
</dbReference>
<sequence length="161" mass="18002">MSRNTSSNSWGDSDTLLRERCLIHYWVVGLEDAPVVVLTHGASMDHRMFDDQLDPLPNAGYRVLTWDVRGHGLSKPIGTQFSVPGVVEDLVAILDQLEIDQVTLIGQSFGGYVSQELLFRHPERVTALGIIGATDITSVPPLLERLALKFSPYLFRIWRPC</sequence>
<dbReference type="RefSeq" id="WP_340605473.1">
    <property type="nucleotide sequence ID" value="NZ_JBBMXV010000006.1"/>
</dbReference>
<evidence type="ECO:0000259" key="2">
    <source>
        <dbReference type="Pfam" id="PF00561"/>
    </source>
</evidence>
<organism evidence="3 4">
    <name type="scientific">Halalkalicoccus tibetensis</name>
    <dbReference type="NCBI Taxonomy" id="175632"/>
    <lineage>
        <taxon>Archaea</taxon>
        <taxon>Methanobacteriati</taxon>
        <taxon>Methanobacteriota</taxon>
        <taxon>Stenosarchaea group</taxon>
        <taxon>Halobacteria</taxon>
        <taxon>Halobacteriales</taxon>
        <taxon>Halococcaceae</taxon>
        <taxon>Halalkalicoccus</taxon>
    </lineage>
</organism>
<proteinExistence type="predicted"/>
<dbReference type="InterPro" id="IPR050266">
    <property type="entry name" value="AB_hydrolase_sf"/>
</dbReference>
<dbReference type="SUPFAM" id="SSF53474">
    <property type="entry name" value="alpha/beta-Hydrolases"/>
    <property type="match status" value="1"/>
</dbReference>
<dbReference type="PANTHER" id="PTHR43798">
    <property type="entry name" value="MONOACYLGLYCEROL LIPASE"/>
    <property type="match status" value="1"/>
</dbReference>
<evidence type="ECO:0000313" key="4">
    <source>
        <dbReference type="Proteomes" id="UP001596312"/>
    </source>
</evidence>